<evidence type="ECO:0000256" key="2">
    <source>
        <dbReference type="SAM" id="Phobius"/>
    </source>
</evidence>
<evidence type="ECO:0000313" key="4">
    <source>
        <dbReference type="Proteomes" id="UP001620645"/>
    </source>
</evidence>
<reference evidence="3 4" key="1">
    <citation type="submission" date="2024-10" db="EMBL/GenBank/DDBJ databases">
        <authorList>
            <person name="Kim D."/>
        </authorList>
    </citation>
    <scope>NUCLEOTIDE SEQUENCE [LARGE SCALE GENOMIC DNA]</scope>
    <source>
        <strain evidence="3">Taebaek</strain>
    </source>
</reference>
<organism evidence="3 4">
    <name type="scientific">Heterodera schachtii</name>
    <name type="common">Sugarbeet cyst nematode worm</name>
    <name type="synonym">Tylenchus schachtii</name>
    <dbReference type="NCBI Taxonomy" id="97005"/>
    <lineage>
        <taxon>Eukaryota</taxon>
        <taxon>Metazoa</taxon>
        <taxon>Ecdysozoa</taxon>
        <taxon>Nematoda</taxon>
        <taxon>Chromadorea</taxon>
        <taxon>Rhabditida</taxon>
        <taxon>Tylenchina</taxon>
        <taxon>Tylenchomorpha</taxon>
        <taxon>Tylenchoidea</taxon>
        <taxon>Heteroderidae</taxon>
        <taxon>Heteroderinae</taxon>
        <taxon>Heterodera</taxon>
    </lineage>
</organism>
<comment type="caution">
    <text evidence="3">The sequence shown here is derived from an EMBL/GenBank/DDBJ whole genome shotgun (WGS) entry which is preliminary data.</text>
</comment>
<gene>
    <name evidence="3" type="ORF">niasHS_017553</name>
</gene>
<feature type="transmembrane region" description="Helical" evidence="2">
    <location>
        <begin position="213"/>
        <end position="236"/>
    </location>
</feature>
<dbReference type="EMBL" id="JBICCN010000373">
    <property type="protein sequence ID" value="KAL3072579.1"/>
    <property type="molecule type" value="Genomic_DNA"/>
</dbReference>
<keyword evidence="4" id="KW-1185">Reference proteome</keyword>
<proteinExistence type="predicted"/>
<keyword evidence="2" id="KW-0472">Membrane</keyword>
<protein>
    <submittedName>
        <fullName evidence="3">Uncharacterized protein</fullName>
    </submittedName>
</protein>
<name>A0ABD2HXV1_HETSC</name>
<dbReference type="Proteomes" id="UP001620645">
    <property type="component" value="Unassembled WGS sequence"/>
</dbReference>
<evidence type="ECO:0000256" key="1">
    <source>
        <dbReference type="SAM" id="MobiDB-lite"/>
    </source>
</evidence>
<keyword evidence="2" id="KW-1133">Transmembrane helix</keyword>
<dbReference type="AlphaFoldDB" id="A0ABD2HXV1"/>
<feature type="region of interest" description="Disordered" evidence="1">
    <location>
        <begin position="76"/>
        <end position="126"/>
    </location>
</feature>
<sequence>MSANTDGQRLSPSPEDQLQFDEISLNMAPVHPMSYVLTPAEDAILSSSSAEQSPASGTSPTATVPPVAIAERIYHCQQQQRQQPTEATDSVKIEATDSAKGNVTLPETLPNPSRNTQQMPPAQQSPPPIYSAIYPPGTHPAAPSGHIPQLANCTPTYIIDASAIRSGRATDCELSPTFLVHGTAGVLKPAHLATPPLLIFADPFGEFARRRRALAALSLLLLFFPMVALLLIVLSMHGLNSFDSL</sequence>
<accession>A0ABD2HXV1</accession>
<keyword evidence="2" id="KW-0812">Transmembrane</keyword>
<evidence type="ECO:0000313" key="3">
    <source>
        <dbReference type="EMBL" id="KAL3072579.1"/>
    </source>
</evidence>